<gene>
    <name evidence="1" type="ORF">GCM10009304_08990</name>
</gene>
<proteinExistence type="predicted"/>
<evidence type="ECO:0000313" key="1">
    <source>
        <dbReference type="EMBL" id="GGJ85175.1"/>
    </source>
</evidence>
<evidence type="ECO:0000313" key="2">
    <source>
        <dbReference type="Proteomes" id="UP000635983"/>
    </source>
</evidence>
<reference evidence="1" key="1">
    <citation type="journal article" date="2014" name="Int. J. Syst. Evol. Microbiol.">
        <title>Complete genome sequence of Corynebacterium casei LMG S-19264T (=DSM 44701T), isolated from a smear-ripened cheese.</title>
        <authorList>
            <consortium name="US DOE Joint Genome Institute (JGI-PGF)"/>
            <person name="Walter F."/>
            <person name="Albersmeier A."/>
            <person name="Kalinowski J."/>
            <person name="Ruckert C."/>
        </authorList>
    </citation>
    <scope>NUCLEOTIDE SEQUENCE</scope>
    <source>
        <strain evidence="1">JCM 30078</strain>
    </source>
</reference>
<comment type="caution">
    <text evidence="1">The sequence shown here is derived from an EMBL/GenBank/DDBJ whole genome shotgun (WGS) entry which is preliminary data.</text>
</comment>
<reference evidence="1" key="2">
    <citation type="submission" date="2020-09" db="EMBL/GenBank/DDBJ databases">
        <authorList>
            <person name="Sun Q."/>
            <person name="Ohkuma M."/>
        </authorList>
    </citation>
    <scope>NUCLEOTIDE SEQUENCE</scope>
    <source>
        <strain evidence="1">JCM 30078</strain>
    </source>
</reference>
<protein>
    <submittedName>
        <fullName evidence="1">Uncharacterized protein</fullName>
    </submittedName>
</protein>
<dbReference type="AlphaFoldDB" id="A0A917UTP7"/>
<dbReference type="Proteomes" id="UP000635983">
    <property type="component" value="Unassembled WGS sequence"/>
</dbReference>
<organism evidence="1 2">
    <name type="scientific">Pseudomonas matsuisoli</name>
    <dbReference type="NCBI Taxonomy" id="1515666"/>
    <lineage>
        <taxon>Bacteria</taxon>
        <taxon>Pseudomonadati</taxon>
        <taxon>Pseudomonadota</taxon>
        <taxon>Gammaproteobacteria</taxon>
        <taxon>Pseudomonadales</taxon>
        <taxon>Pseudomonadaceae</taxon>
        <taxon>Pseudomonas</taxon>
    </lineage>
</organism>
<accession>A0A917UTP7</accession>
<dbReference type="EMBL" id="BMPO01000002">
    <property type="protein sequence ID" value="GGJ85175.1"/>
    <property type="molecule type" value="Genomic_DNA"/>
</dbReference>
<sequence>MRQKVAITSTYSTATAKALKFSQQTTGAEEPLALVLQEEYIDEPELGHYVHVIEKRVTEWPVAFLKRPQRTARTILDFLSPDAPSNRLEILRGIAKN</sequence>
<keyword evidence="2" id="KW-1185">Reference proteome</keyword>
<name>A0A917UTP7_9PSED</name>